<dbReference type="PANTHER" id="PTHR15364">
    <property type="entry name" value="2'-DEOXYNUCLEOSIDE 5'-PHOSPHATE N-HYDROLASE 1"/>
    <property type="match status" value="1"/>
</dbReference>
<reference evidence="7" key="1">
    <citation type="journal article" date="2020" name="mSystems">
        <title>Genome- and Community-Level Interaction Insights into Carbon Utilization and Element Cycling Functions of Hydrothermarchaeota in Hydrothermal Sediment.</title>
        <authorList>
            <person name="Zhou Z."/>
            <person name="Liu Y."/>
            <person name="Xu W."/>
            <person name="Pan J."/>
            <person name="Luo Z.H."/>
            <person name="Li M."/>
        </authorList>
    </citation>
    <scope>NUCLEOTIDE SEQUENCE [LARGE SCALE GENOMIC DNA]</scope>
    <source>
        <strain evidence="7">SpSt-479</strain>
    </source>
</reference>
<dbReference type="PANTHER" id="PTHR15364:SF0">
    <property type="entry name" value="2'-DEOXYNUCLEOSIDE 5'-PHOSPHATE N-HYDROLASE 1"/>
    <property type="match status" value="1"/>
</dbReference>
<evidence type="ECO:0000313" key="7">
    <source>
        <dbReference type="EMBL" id="HFI92172.1"/>
    </source>
</evidence>
<dbReference type="GO" id="GO:0070694">
    <property type="term" value="F:5-hydroxymethyl-dUMP N-hydrolase activity"/>
    <property type="evidence" value="ECO:0007669"/>
    <property type="project" value="InterPro"/>
</dbReference>
<dbReference type="GO" id="GO:0009117">
    <property type="term" value="P:nucleotide metabolic process"/>
    <property type="evidence" value="ECO:0007669"/>
    <property type="project" value="UniProtKB-KW"/>
</dbReference>
<dbReference type="InterPro" id="IPR007710">
    <property type="entry name" value="Nucleoside_deoxyribTrfase"/>
</dbReference>
<dbReference type="RefSeq" id="WP_304142914.1">
    <property type="nucleotide sequence ID" value="NZ_JAOAIE010000016.1"/>
</dbReference>
<dbReference type="HAMAP" id="MF_03036">
    <property type="entry name" value="Nuc_phosphate_hydrolase"/>
    <property type="match status" value="1"/>
</dbReference>
<comment type="subunit">
    <text evidence="1 6">Monomer and homodimer.</text>
</comment>
<evidence type="ECO:0000256" key="2">
    <source>
        <dbReference type="ARBA" id="ARBA00022801"/>
    </source>
</evidence>
<name>A0A7V2ZLK1_9BACT</name>
<accession>A0A7V2ZLK1</accession>
<dbReference type="Pfam" id="PF05014">
    <property type="entry name" value="Nuc_deoxyrib_tr"/>
    <property type="match status" value="1"/>
</dbReference>
<comment type="function">
    <text evidence="6">Catalyzes the cleavage of the N-glycosidic bond of deoxyribonucleoside 5'-monophosphates to yield deoxyribose 5-phosphate and a purine or pyrimidine base.</text>
</comment>
<feature type="binding site" evidence="6">
    <location>
        <begin position="104"/>
        <end position="106"/>
    </location>
    <ligand>
        <name>substrate</name>
        <note>ligand shared between homodimeric partners</note>
    </ligand>
</feature>
<keyword evidence="3 6" id="KW-0546">Nucleotide metabolism</keyword>
<evidence type="ECO:0000256" key="3">
    <source>
        <dbReference type="ARBA" id="ARBA00023080"/>
    </source>
</evidence>
<sequence>MIVYCAGPIRGDQTYLKSYLEIIQYVENLGITALSEMNSKFASSIPLTDRQIYTRDVKWIDGSDAMVAEVSGASLGVGFEIAYALFVKKIPVLALYHDSVQKISSMISGCSNPNLTVKPYKDDESLRKEVKAFLLKHKK</sequence>
<comment type="caution">
    <text evidence="6">Lacks conserved residue(s) required for the propagation of feature annotation.</text>
</comment>
<dbReference type="AlphaFoldDB" id="A0A7V2ZLK1"/>
<keyword evidence="4 6" id="KW-0326">Glycosidase</keyword>
<evidence type="ECO:0000256" key="4">
    <source>
        <dbReference type="ARBA" id="ARBA00023295"/>
    </source>
</evidence>
<gene>
    <name evidence="7" type="ORF">ENS31_11705</name>
</gene>
<dbReference type="GO" id="GO:0009159">
    <property type="term" value="P:deoxyribonucleoside monophosphate catabolic process"/>
    <property type="evidence" value="ECO:0007669"/>
    <property type="project" value="InterPro"/>
</dbReference>
<organism evidence="7">
    <name type="scientific">Ignavibacterium album</name>
    <dbReference type="NCBI Taxonomy" id="591197"/>
    <lineage>
        <taxon>Bacteria</taxon>
        <taxon>Pseudomonadati</taxon>
        <taxon>Ignavibacteriota</taxon>
        <taxon>Ignavibacteria</taxon>
        <taxon>Ignavibacteriales</taxon>
        <taxon>Ignavibacteriaceae</taxon>
        <taxon>Ignavibacterium</taxon>
    </lineage>
</organism>
<comment type="catalytic activity">
    <reaction evidence="6">
        <text>a purine 2'-deoxyribonucleoside 5'-phosphate + H2O = a purine nucleobase + 2-deoxy-D-ribose 5-phosphate</text>
        <dbReference type="Rhea" id="RHEA:51132"/>
        <dbReference type="ChEBI" id="CHEBI:15377"/>
        <dbReference type="ChEBI" id="CHEBI:26386"/>
        <dbReference type="ChEBI" id="CHEBI:62877"/>
        <dbReference type="ChEBI" id="CHEBI:142198"/>
    </reaction>
</comment>
<feature type="binding site" description="in other chain" evidence="6">
    <location>
        <position position="19"/>
    </location>
    <ligand>
        <name>substrate</name>
        <note>ligand shared between homodimeric partners</note>
    </ligand>
</feature>
<comment type="caution">
    <text evidence="7">The sequence shown here is derived from an EMBL/GenBank/DDBJ whole genome shotgun (WGS) entry which is preliminary data.</text>
</comment>
<evidence type="ECO:0000256" key="5">
    <source>
        <dbReference type="ARBA" id="ARBA00047460"/>
    </source>
</evidence>
<dbReference type="GO" id="GO:0009116">
    <property type="term" value="P:nucleoside metabolic process"/>
    <property type="evidence" value="ECO:0007669"/>
    <property type="project" value="UniProtKB-UniRule"/>
</dbReference>
<dbReference type="InterPro" id="IPR051239">
    <property type="entry name" value="2'-dNMP_N-hydrolase"/>
</dbReference>
<comment type="catalytic activity">
    <reaction evidence="5">
        <text>5-hydroxymethyl-dUMP + H2O = 5-hydroxymethyluracil + 2-deoxy-D-ribose 5-phosphate</text>
        <dbReference type="Rhea" id="RHEA:77099"/>
        <dbReference type="ChEBI" id="CHEBI:15377"/>
        <dbReference type="ChEBI" id="CHEBI:16964"/>
        <dbReference type="ChEBI" id="CHEBI:62877"/>
        <dbReference type="ChEBI" id="CHEBI:90409"/>
    </reaction>
    <physiologicalReaction direction="left-to-right" evidence="5">
        <dbReference type="Rhea" id="RHEA:77100"/>
    </physiologicalReaction>
</comment>
<proteinExistence type="inferred from homology"/>
<dbReference type="EC" id="3.2.2.-" evidence="6"/>
<protein>
    <recommendedName>
        <fullName evidence="6">Putative 2'-deoxynucleoside 5'-phosphate N-hydrolase 1</fullName>
        <ecNumber evidence="6">3.2.2.-</ecNumber>
    </recommendedName>
</protein>
<dbReference type="Gene3D" id="3.40.50.450">
    <property type="match status" value="1"/>
</dbReference>
<keyword evidence="2 6" id="KW-0378">Hydrolase</keyword>
<comment type="similarity">
    <text evidence="6">Belongs to the 2'-deoxynucleoside 5'-phosphate N-hydrolase 1 family.</text>
</comment>
<evidence type="ECO:0000256" key="6">
    <source>
        <dbReference type="HAMAP-Rule" id="MF_03036"/>
    </source>
</evidence>
<dbReference type="SUPFAM" id="SSF52309">
    <property type="entry name" value="N-(deoxy)ribosyltransferase-like"/>
    <property type="match status" value="1"/>
</dbReference>
<comment type="catalytic activity">
    <reaction evidence="6">
        <text>a pyrimidine 2'-deoxyribonucleoside 5'-phosphate + H2O = a pyrimidine nucleobase + 2-deoxy-D-ribose 5-phosphate</text>
        <dbReference type="Rhea" id="RHEA:57852"/>
        <dbReference type="ChEBI" id="CHEBI:15377"/>
        <dbReference type="ChEBI" id="CHEBI:26432"/>
        <dbReference type="ChEBI" id="CHEBI:62877"/>
        <dbReference type="ChEBI" id="CHEBI:142209"/>
    </reaction>
</comment>
<feature type="binding site" description="in other chain" evidence="6">
    <location>
        <position position="80"/>
    </location>
    <ligand>
        <name>substrate</name>
        <note>ligand shared between homodimeric partners</note>
    </ligand>
</feature>
<dbReference type="InterPro" id="IPR028607">
    <property type="entry name" value="DNPH1"/>
</dbReference>
<evidence type="ECO:0000256" key="1">
    <source>
        <dbReference type="ARBA" id="ARBA00011407"/>
    </source>
</evidence>
<dbReference type="EMBL" id="DSUJ01000010">
    <property type="protein sequence ID" value="HFI92172.1"/>
    <property type="molecule type" value="Genomic_DNA"/>
</dbReference>